<feature type="region of interest" description="Disordered" evidence="7">
    <location>
        <begin position="705"/>
        <end position="789"/>
    </location>
</feature>
<keyword evidence="12" id="KW-1185">Reference proteome</keyword>
<dbReference type="GO" id="GO:0061630">
    <property type="term" value="F:ubiquitin protein ligase activity"/>
    <property type="evidence" value="ECO:0007669"/>
    <property type="project" value="TreeGrafter"/>
</dbReference>
<feature type="compositionally biased region" description="Low complexity" evidence="7">
    <location>
        <begin position="810"/>
        <end position="820"/>
    </location>
</feature>
<dbReference type="RefSeq" id="XP_014568993.1">
    <property type="nucleotide sequence ID" value="XM_014713507.1"/>
</dbReference>
<dbReference type="EMBL" id="BABT02000152">
    <property type="protein sequence ID" value="GAA98404.1"/>
    <property type="molecule type" value="Genomic_DNA"/>
</dbReference>
<dbReference type="InParanoid" id="G7E6E4"/>
<dbReference type="eggNOG" id="KOG3872">
    <property type="taxonomic scope" value="Eukaryota"/>
</dbReference>
<accession>G7E6E4</accession>
<dbReference type="eggNOG" id="KOG1092">
    <property type="taxonomic scope" value="Eukaryota"/>
</dbReference>
<dbReference type="GO" id="GO:0032153">
    <property type="term" value="C:cell division site"/>
    <property type="evidence" value="ECO:0007669"/>
    <property type="project" value="TreeGrafter"/>
</dbReference>
<dbReference type="AlphaFoldDB" id="G7E6E4"/>
<evidence type="ECO:0000256" key="4">
    <source>
        <dbReference type="ARBA" id="ARBA00022786"/>
    </source>
</evidence>
<dbReference type="HOGENOM" id="CLU_273112_0_0_1"/>
<comment type="caution">
    <text evidence="11">The sequence shown here is derived from an EMBL/GenBank/DDBJ whole genome shotgun (WGS) entry which is preliminary data.</text>
</comment>
<evidence type="ECO:0000313" key="12">
    <source>
        <dbReference type="Proteomes" id="UP000009131"/>
    </source>
</evidence>
<feature type="region of interest" description="Disordered" evidence="7">
    <location>
        <begin position="808"/>
        <end position="830"/>
    </location>
</feature>
<dbReference type="Pfam" id="PF00566">
    <property type="entry name" value="RabGAP-TBC"/>
    <property type="match status" value="1"/>
</dbReference>
<dbReference type="GO" id="GO:0000151">
    <property type="term" value="C:ubiquitin ligase complex"/>
    <property type="evidence" value="ECO:0007669"/>
    <property type="project" value="TreeGrafter"/>
</dbReference>
<evidence type="ECO:0000259" key="9">
    <source>
        <dbReference type="PROSITE" id="PS50086"/>
    </source>
</evidence>
<dbReference type="Pfam" id="PF17123">
    <property type="entry name" value="zf-RING_11"/>
    <property type="match status" value="1"/>
</dbReference>
<dbReference type="GO" id="GO:0005829">
    <property type="term" value="C:cytosol"/>
    <property type="evidence" value="ECO:0007669"/>
    <property type="project" value="TreeGrafter"/>
</dbReference>
<feature type="domain" description="RING-type" evidence="10">
    <location>
        <begin position="560"/>
        <end position="604"/>
    </location>
</feature>
<keyword evidence="5" id="KW-0862">Zinc</keyword>
<dbReference type="PROSITE" id="PS50089">
    <property type="entry name" value="ZF_RING_2"/>
    <property type="match status" value="1"/>
</dbReference>
<feature type="compositionally biased region" description="Low complexity" evidence="7">
    <location>
        <begin position="102"/>
        <end position="111"/>
    </location>
</feature>
<keyword evidence="1" id="KW-0808">Transferase</keyword>
<dbReference type="GO" id="GO:0006511">
    <property type="term" value="P:ubiquitin-dependent protein catabolic process"/>
    <property type="evidence" value="ECO:0007669"/>
    <property type="project" value="TreeGrafter"/>
</dbReference>
<keyword evidence="4" id="KW-0833">Ubl conjugation pathway</keyword>
<dbReference type="PROSITE" id="PS50006">
    <property type="entry name" value="FHA_DOMAIN"/>
    <property type="match status" value="1"/>
</dbReference>
<evidence type="ECO:0000256" key="5">
    <source>
        <dbReference type="ARBA" id="ARBA00022833"/>
    </source>
</evidence>
<feature type="compositionally biased region" description="Polar residues" evidence="7">
    <location>
        <begin position="112"/>
        <end position="123"/>
    </location>
</feature>
<feature type="domain" description="FHA" evidence="8">
    <location>
        <begin position="401"/>
        <end position="467"/>
    </location>
</feature>
<evidence type="ECO:0000259" key="8">
    <source>
        <dbReference type="PROSITE" id="PS50006"/>
    </source>
</evidence>
<dbReference type="SUPFAM" id="SSF57850">
    <property type="entry name" value="RING/U-box"/>
    <property type="match status" value="1"/>
</dbReference>
<dbReference type="GO" id="GO:0016567">
    <property type="term" value="P:protein ubiquitination"/>
    <property type="evidence" value="ECO:0007669"/>
    <property type="project" value="TreeGrafter"/>
</dbReference>
<dbReference type="PANTHER" id="PTHR15067:SF7">
    <property type="entry name" value="E3 UBIQUITIN-PROTEIN LIGASE DMA1-RELATED"/>
    <property type="match status" value="1"/>
</dbReference>
<reference evidence="11 12" key="2">
    <citation type="journal article" date="2012" name="Open Biol.">
        <title>Characteristics of nucleosomes and linker DNA regions on the genome of the basidiomycete Mixia osmundae revealed by mono- and dinucleosome mapping.</title>
        <authorList>
            <person name="Nishida H."/>
            <person name="Kondo S."/>
            <person name="Matsumoto T."/>
            <person name="Suzuki Y."/>
            <person name="Yoshikawa H."/>
            <person name="Taylor T.D."/>
            <person name="Sugiyama J."/>
        </authorList>
    </citation>
    <scope>NUCLEOTIDE SEQUENCE [LARGE SCALE GENOMIC DNA]</scope>
    <source>
        <strain evidence="12">CBS 9802 / IAM 14324 / JCM 22182 / KY 12970</strain>
    </source>
</reference>
<feature type="compositionally biased region" description="Low complexity" evidence="7">
    <location>
        <begin position="207"/>
        <end position="219"/>
    </location>
</feature>
<dbReference type="Gene3D" id="3.30.40.10">
    <property type="entry name" value="Zinc/RING finger domain, C3HC4 (zinc finger)"/>
    <property type="match status" value="1"/>
</dbReference>
<evidence type="ECO:0000256" key="3">
    <source>
        <dbReference type="ARBA" id="ARBA00022771"/>
    </source>
</evidence>
<evidence type="ECO:0000256" key="7">
    <source>
        <dbReference type="SAM" id="MobiDB-lite"/>
    </source>
</evidence>
<evidence type="ECO:0000256" key="1">
    <source>
        <dbReference type="ARBA" id="ARBA00022679"/>
    </source>
</evidence>
<proteinExistence type="predicted"/>
<feature type="region of interest" description="Disordered" evidence="7">
    <location>
        <begin position="102"/>
        <end position="165"/>
    </location>
</feature>
<dbReference type="InterPro" id="IPR008984">
    <property type="entry name" value="SMAD_FHA_dom_sf"/>
</dbReference>
<dbReference type="SUPFAM" id="SSF49879">
    <property type="entry name" value="SMAD/FHA domain"/>
    <property type="match status" value="1"/>
</dbReference>
<dbReference type="Proteomes" id="UP000009131">
    <property type="component" value="Unassembled WGS sequence"/>
</dbReference>
<gene>
    <name evidence="11" type="primary">Mo05090</name>
    <name evidence="11" type="ORF">E5Q_05090</name>
</gene>
<protein>
    <recommendedName>
        <fullName evidence="13">RING-type E3 ubiquitin transferase</fullName>
    </recommendedName>
</protein>
<dbReference type="InterPro" id="IPR013083">
    <property type="entry name" value="Znf_RING/FYVE/PHD"/>
</dbReference>
<dbReference type="Gene3D" id="1.10.472.80">
    <property type="entry name" value="Ypt/Rab-GAP domain of gyp1p, domain 3"/>
    <property type="match status" value="1"/>
</dbReference>
<dbReference type="InterPro" id="IPR000253">
    <property type="entry name" value="FHA_dom"/>
</dbReference>
<keyword evidence="2" id="KW-0479">Metal-binding</keyword>
<dbReference type="PANTHER" id="PTHR15067">
    <property type="entry name" value="E3 UBIQUITIN-PROTEIN LIGASE RNF8"/>
    <property type="match status" value="1"/>
</dbReference>
<evidence type="ECO:0000256" key="2">
    <source>
        <dbReference type="ARBA" id="ARBA00022723"/>
    </source>
</evidence>
<feature type="compositionally biased region" description="Pro residues" evidence="7">
    <location>
        <begin position="145"/>
        <end position="157"/>
    </location>
</feature>
<evidence type="ECO:0008006" key="13">
    <source>
        <dbReference type="Google" id="ProtNLM"/>
    </source>
</evidence>
<name>G7E6E4_MIXOS</name>
<feature type="compositionally biased region" description="Polar residues" evidence="7">
    <location>
        <begin position="712"/>
        <end position="724"/>
    </location>
</feature>
<evidence type="ECO:0000259" key="10">
    <source>
        <dbReference type="PROSITE" id="PS50089"/>
    </source>
</evidence>
<dbReference type="InterPro" id="IPR035969">
    <property type="entry name" value="Rab-GAP_TBC_sf"/>
</dbReference>
<organism evidence="11 12">
    <name type="scientific">Mixia osmundae (strain CBS 9802 / IAM 14324 / JCM 22182 / KY 12970)</name>
    <dbReference type="NCBI Taxonomy" id="764103"/>
    <lineage>
        <taxon>Eukaryota</taxon>
        <taxon>Fungi</taxon>
        <taxon>Dikarya</taxon>
        <taxon>Basidiomycota</taxon>
        <taxon>Pucciniomycotina</taxon>
        <taxon>Mixiomycetes</taxon>
        <taxon>Mixiales</taxon>
        <taxon>Mixiaceae</taxon>
        <taxon>Mixia</taxon>
    </lineage>
</organism>
<reference evidence="11 12" key="1">
    <citation type="journal article" date="2011" name="J. Gen. Appl. Microbiol.">
        <title>Draft genome sequencing of the enigmatic basidiomycete Mixia osmundae.</title>
        <authorList>
            <person name="Nishida H."/>
            <person name="Nagatsuka Y."/>
            <person name="Sugiyama J."/>
        </authorList>
    </citation>
    <scope>NUCLEOTIDE SEQUENCE [LARGE SCALE GENOMIC DNA]</scope>
    <source>
        <strain evidence="12">CBS 9802 / IAM 14324 / JCM 22182 / KY 12970</strain>
    </source>
</reference>
<dbReference type="Pfam" id="PF00498">
    <property type="entry name" value="FHA"/>
    <property type="match status" value="1"/>
</dbReference>
<dbReference type="SUPFAM" id="SSF47923">
    <property type="entry name" value="Ypt/Rab-GAP domain of gyp1p"/>
    <property type="match status" value="2"/>
</dbReference>
<evidence type="ECO:0000313" key="11">
    <source>
        <dbReference type="EMBL" id="GAA98404.1"/>
    </source>
</evidence>
<feature type="domain" description="Rab-GAP TBC" evidence="9">
    <location>
        <begin position="871"/>
        <end position="1103"/>
    </location>
</feature>
<sequence length="1180" mass="126567">MPLLTLPLVHKKSRRASAEHHAGSSAASSPLSLVRLRRLTSSASLLQVPSQRETSHSTSVQLARQRHTSLNVLVDARPPVDHSARTQAIVNDDQAKYIMATPTSSASASSTELPTRMSTSAVATPSGMAAGPLAMQRTRSHSGAPAPPASPPIPPGSPNSQGRFNLSLGTLMSRRSRGSAVPPLSPGSVLPRMATRDEGVVSQDWLPGSPSQSGGDSPGTSARSGYGFPTLRRRNSRRQQTSSQGSAVGSNPPGRPSSPFTAGSVPSASPLQNFASRSRSSSQPPAPAPGLVSALNESTSSVRASAPTGGLRTVISTLTRPTPARSPSSNLLASGVTGEDMLMGTSELDRPALLAPANSVSDAVEPAASTRYYIRLVPNIDSTRSLQFEPITRQVSPALPVKIGRFTDRGTNDASYNPNLDVHSRKIAFRSKVVSRGHAEIWCDGTGAFCIRDTKSSSGTFLNHIRLSGPGLESRAYPLRDGDMLQLGVDYQGGTEEIYRCVKMRVELNRGWQRGANAYNVNALKQLRALQAPAETHAVATGTTSAAAVSNVKSSGVTDCCICLYSVTVCQALFIAPCSHCFHFKCIRPLLVQHHPAFSCPICRTFADLDADVEVDDDILGMMDVDGVVATPSQERETEILAMPSMPLERPPPLDMSRSAGAAPSPVDVFVADADHAAVPISGPDGSASSVMIVGRTSRPGSIREAQAPGLQMTTSSPQYSPDGQTRRPIAPLRSSSRPEHSVSSSGPRTPESLYENAITHSVPPSPPAGEDAGDAMTDVKTEESAQPPAGVLGALISAVTGFTGNIEASSSTSDSSMSSQDALAPKDAASSSQGRVAVSLMSATVAEFSEVLNAEQYVDLAKLRSYARHGVPLEIRGEVWLYLLGVFDADRTNDVTSIRAKLAQYAAMDKDLSDHALVRRIRAEATRYYHRRFHTRDKLGRQSSTHARTTPVLPRIAPPQSVPVPALEPQGDQIDFETFVQVSEHVVATFLNRSVHAGYYPGLVSIAGCLIQTLKTEAGVYYAFEKVANMLDGLFEVLAMPYRVSHFVMLLRTFLPELYSTFEEEEVDVNEIATLWFSNLLSKELQDTDDLMRLWDAYFSLDPSNGDLLDFHAFVCLAILSTRKEDLEELDQSEARSLLLSLPSLDVERILAEASSMRLTFVSLSRTDRQDEDTAVPYY</sequence>
<dbReference type="Gene3D" id="2.60.200.20">
    <property type="match status" value="1"/>
</dbReference>
<dbReference type="GO" id="GO:0008270">
    <property type="term" value="F:zinc ion binding"/>
    <property type="evidence" value="ECO:0007669"/>
    <property type="project" value="UniProtKB-KW"/>
</dbReference>
<keyword evidence="3 6" id="KW-0863">Zinc-finger</keyword>
<dbReference type="SMART" id="SM00240">
    <property type="entry name" value="FHA"/>
    <property type="match status" value="1"/>
</dbReference>
<dbReference type="PROSITE" id="PS50086">
    <property type="entry name" value="TBC_RABGAP"/>
    <property type="match status" value="1"/>
</dbReference>
<feature type="region of interest" description="Disordered" evidence="7">
    <location>
        <begin position="202"/>
        <end position="308"/>
    </location>
</feature>
<dbReference type="STRING" id="764103.G7E6E4"/>
<feature type="compositionally biased region" description="Polar residues" evidence="7">
    <location>
        <begin position="258"/>
        <end position="274"/>
    </location>
</feature>
<dbReference type="SMART" id="SM00164">
    <property type="entry name" value="TBC"/>
    <property type="match status" value="1"/>
</dbReference>
<evidence type="ECO:0000256" key="6">
    <source>
        <dbReference type="PROSITE-ProRule" id="PRU00175"/>
    </source>
</evidence>
<dbReference type="InterPro" id="IPR001841">
    <property type="entry name" value="Znf_RING"/>
</dbReference>
<dbReference type="InterPro" id="IPR000195">
    <property type="entry name" value="Rab-GAP-TBC_dom"/>
</dbReference>
<dbReference type="OrthoDB" id="687730at2759"/>